<organism evidence="1 2">
    <name type="scientific">Morus notabilis</name>
    <dbReference type="NCBI Taxonomy" id="981085"/>
    <lineage>
        <taxon>Eukaryota</taxon>
        <taxon>Viridiplantae</taxon>
        <taxon>Streptophyta</taxon>
        <taxon>Embryophyta</taxon>
        <taxon>Tracheophyta</taxon>
        <taxon>Spermatophyta</taxon>
        <taxon>Magnoliopsida</taxon>
        <taxon>eudicotyledons</taxon>
        <taxon>Gunneridae</taxon>
        <taxon>Pentapetalae</taxon>
        <taxon>rosids</taxon>
        <taxon>fabids</taxon>
        <taxon>Rosales</taxon>
        <taxon>Moraceae</taxon>
        <taxon>Moreae</taxon>
        <taxon>Morus</taxon>
    </lineage>
</organism>
<dbReference type="AlphaFoldDB" id="W9RW81"/>
<evidence type="ECO:0000313" key="1">
    <source>
        <dbReference type="EMBL" id="EXB99562.1"/>
    </source>
</evidence>
<keyword evidence="2" id="KW-1185">Reference proteome</keyword>
<dbReference type="EMBL" id="KE345303">
    <property type="protein sequence ID" value="EXB99562.1"/>
    <property type="molecule type" value="Genomic_DNA"/>
</dbReference>
<evidence type="ECO:0000313" key="2">
    <source>
        <dbReference type="Proteomes" id="UP000030645"/>
    </source>
</evidence>
<accession>W9RW81</accession>
<proteinExistence type="predicted"/>
<sequence>MVIAEHAFGMDGRTSRLLVVQQEKFSRPVFSLCIKSGRWVNTMAPWRKYGRQERQSCNSTRIYDTDKNQLFFEV</sequence>
<dbReference type="Proteomes" id="UP000030645">
    <property type="component" value="Unassembled WGS sequence"/>
</dbReference>
<reference evidence="2" key="1">
    <citation type="submission" date="2013-01" db="EMBL/GenBank/DDBJ databases">
        <title>Draft Genome Sequence of a Mulberry Tree, Morus notabilis C.K. Schneid.</title>
        <authorList>
            <person name="He N."/>
            <person name="Zhao S."/>
        </authorList>
    </citation>
    <scope>NUCLEOTIDE SEQUENCE</scope>
</reference>
<protein>
    <submittedName>
        <fullName evidence="1">Uncharacterized protein</fullName>
    </submittedName>
</protein>
<name>W9RW81_9ROSA</name>
<gene>
    <name evidence="1" type="ORF">L484_005380</name>
</gene>